<comment type="caution">
    <text evidence="4">The sequence shown here is derived from an EMBL/GenBank/DDBJ whole genome shotgun (WGS) entry which is preliminary data.</text>
</comment>
<sequence>MKYLFLKLQAQRFREQAGEGGDPGAGAGGAGGGAGGDDAAKAAADAAAKAAADAAAAKAAAEAGKKPSDEEAKLLKEVMQKKEALQKTQADLAAAQERLKKFDGIDPEAVRAMLAERAQAEEKALEAKGDYERLKQRMAEAHAGETQSLKEQIAQLQATLAQREGAINELSIGGLFSQSQFIGQELVLTPAKARVIYGDHFELVDGKVVGYDKPKGAQNRTAIVDSMGNAVSFDEALRKIVEADPEKDAMLKSKIKPGAGSESGKVGKQAGSQKDAPVDGVSKIAAGLKGLKVIG</sequence>
<protein>
    <recommendedName>
        <fullName evidence="3">DUF6651 domain-containing protein</fullName>
    </recommendedName>
</protein>
<dbReference type="Pfam" id="PF20356">
    <property type="entry name" value="DUF6651"/>
    <property type="match status" value="1"/>
</dbReference>
<feature type="region of interest" description="Disordered" evidence="2">
    <location>
        <begin position="251"/>
        <end position="277"/>
    </location>
</feature>
<proteinExistence type="predicted"/>
<evidence type="ECO:0000259" key="3">
    <source>
        <dbReference type="Pfam" id="PF20356"/>
    </source>
</evidence>
<name>A0A2N4TXW7_RALPI</name>
<dbReference type="Proteomes" id="UP000234456">
    <property type="component" value="Unassembled WGS sequence"/>
</dbReference>
<dbReference type="EMBL" id="PKQE01000001">
    <property type="protein sequence ID" value="PLC44556.1"/>
    <property type="molecule type" value="Genomic_DNA"/>
</dbReference>
<evidence type="ECO:0000256" key="1">
    <source>
        <dbReference type="SAM" id="Coils"/>
    </source>
</evidence>
<feature type="compositionally biased region" description="Gly residues" evidence="2">
    <location>
        <begin position="18"/>
        <end position="36"/>
    </location>
</feature>
<feature type="region of interest" description="Disordered" evidence="2">
    <location>
        <begin position="14"/>
        <end position="47"/>
    </location>
</feature>
<dbReference type="InterPro" id="IPR046593">
    <property type="entry name" value="DUF6651"/>
</dbReference>
<evidence type="ECO:0000256" key="2">
    <source>
        <dbReference type="SAM" id="MobiDB-lite"/>
    </source>
</evidence>
<organism evidence="4 5">
    <name type="scientific">Ralstonia pickettii</name>
    <name type="common">Burkholderia pickettii</name>
    <dbReference type="NCBI Taxonomy" id="329"/>
    <lineage>
        <taxon>Bacteria</taxon>
        <taxon>Pseudomonadati</taxon>
        <taxon>Pseudomonadota</taxon>
        <taxon>Betaproteobacteria</taxon>
        <taxon>Burkholderiales</taxon>
        <taxon>Burkholderiaceae</taxon>
        <taxon>Ralstonia</taxon>
    </lineage>
</organism>
<dbReference type="RefSeq" id="WP_102064967.1">
    <property type="nucleotide sequence ID" value="NZ_PKQE01000001.1"/>
</dbReference>
<evidence type="ECO:0000313" key="4">
    <source>
        <dbReference type="EMBL" id="PLC44556.1"/>
    </source>
</evidence>
<dbReference type="AlphaFoldDB" id="A0A2N4TXW7"/>
<feature type="coiled-coil region" evidence="1">
    <location>
        <begin position="75"/>
        <end position="166"/>
    </location>
</feature>
<evidence type="ECO:0000313" key="5">
    <source>
        <dbReference type="Proteomes" id="UP000234456"/>
    </source>
</evidence>
<gene>
    <name evidence="4" type="ORF">C0Q88_07705</name>
</gene>
<accession>A0A2N4TXW7</accession>
<keyword evidence="1" id="KW-0175">Coiled coil</keyword>
<reference evidence="4 5" key="1">
    <citation type="submission" date="2017-12" db="EMBL/GenBank/DDBJ databases">
        <title>Draft genome sequence of Ralstonia pickettii 52.</title>
        <authorList>
            <person name="Zheng B."/>
        </authorList>
    </citation>
    <scope>NUCLEOTIDE SEQUENCE [LARGE SCALE GENOMIC DNA]</scope>
    <source>
        <strain evidence="4 5">52</strain>
    </source>
</reference>
<feature type="domain" description="DUF6651" evidence="3">
    <location>
        <begin position="165"/>
        <end position="264"/>
    </location>
</feature>
<dbReference type="OrthoDB" id="5465243at2"/>